<accession>A0A6M8SYI0</accession>
<name>A0A6M8SYI0_GLAPU</name>
<dbReference type="RefSeq" id="WP_043894419.1">
    <property type="nucleotide sequence ID" value="NZ_CP054198.1"/>
</dbReference>
<organism evidence="1 2">
    <name type="scientific">Glaesserella parasuis</name>
    <name type="common">Haemophilus parasuis</name>
    <dbReference type="NCBI Taxonomy" id="738"/>
    <lineage>
        <taxon>Bacteria</taxon>
        <taxon>Pseudomonadati</taxon>
        <taxon>Pseudomonadota</taxon>
        <taxon>Gammaproteobacteria</taxon>
        <taxon>Pasteurellales</taxon>
        <taxon>Pasteurellaceae</taxon>
        <taxon>Glaesserella</taxon>
    </lineage>
</organism>
<evidence type="ECO:0000313" key="2">
    <source>
        <dbReference type="Proteomes" id="UP001148834"/>
    </source>
</evidence>
<dbReference type="Proteomes" id="UP001148834">
    <property type="component" value="Unassembled WGS sequence"/>
</dbReference>
<protein>
    <submittedName>
        <fullName evidence="1">Uncharacterized protein</fullName>
    </submittedName>
</protein>
<comment type="caution">
    <text evidence="1">The sequence shown here is derived from an EMBL/GenBank/DDBJ whole genome shotgun (WGS) entry which is preliminary data.</text>
</comment>
<gene>
    <name evidence="1" type="ORF">N5925_01695</name>
</gene>
<reference evidence="1" key="1">
    <citation type="submission" date="2022-09" db="EMBL/GenBank/DDBJ databases">
        <title>Molecular characterization of Glaesserella parasuis strains circulating in commercial swine farms using whole-genome sequencing.</title>
        <authorList>
            <person name="Mugabi R."/>
            <person name="Clavijo M."/>
            <person name="Li G."/>
        </authorList>
    </citation>
    <scope>NUCLEOTIDE SEQUENCE</scope>
    <source>
        <strain evidence="1">0435-53</strain>
    </source>
</reference>
<proteinExistence type="predicted"/>
<dbReference type="AlphaFoldDB" id="A0A6M8SYI0"/>
<sequence length="77" mass="8444">MYADYTCPLLSLLLGAFTTEIDTKLSNENTYLSDQAKYLNNSVLSEGAGNHLPKQLEPVKPIINTITNEILNASEGK</sequence>
<dbReference type="EMBL" id="JAODIR010000005">
    <property type="protein sequence ID" value="MDD2167336.1"/>
    <property type="molecule type" value="Genomic_DNA"/>
</dbReference>
<evidence type="ECO:0000313" key="1">
    <source>
        <dbReference type="EMBL" id="MDD2167336.1"/>
    </source>
</evidence>